<dbReference type="InterPro" id="IPR005153">
    <property type="entry name" value="MbtH-like_dom"/>
</dbReference>
<feature type="region of interest" description="Disordered" evidence="1">
    <location>
        <begin position="1"/>
        <end position="24"/>
    </location>
</feature>
<organism evidence="3 4">
    <name type="scientific">Streptomyces chartreusis</name>
    <dbReference type="NCBI Taxonomy" id="1969"/>
    <lineage>
        <taxon>Bacteria</taxon>
        <taxon>Bacillati</taxon>
        <taxon>Actinomycetota</taxon>
        <taxon>Actinomycetes</taxon>
        <taxon>Kitasatosporales</taxon>
        <taxon>Streptomycetaceae</taxon>
        <taxon>Streptomyces</taxon>
    </lineage>
</organism>
<dbReference type="PANTHER" id="PTHR38444">
    <property type="entry name" value="ENTEROBACTIN BIOSYNTHESIS PROTEIN YBDZ"/>
    <property type="match status" value="1"/>
</dbReference>
<proteinExistence type="predicted"/>
<feature type="compositionally biased region" description="Low complexity" evidence="1">
    <location>
        <begin position="1"/>
        <end position="20"/>
    </location>
</feature>
<dbReference type="EMBL" id="CP056041">
    <property type="protein sequence ID" value="QKZ19590.1"/>
    <property type="molecule type" value="Genomic_DNA"/>
</dbReference>
<dbReference type="GO" id="GO:0005829">
    <property type="term" value="C:cytosol"/>
    <property type="evidence" value="ECO:0007669"/>
    <property type="project" value="TreeGrafter"/>
</dbReference>
<dbReference type="GO" id="GO:0019290">
    <property type="term" value="P:siderophore biosynthetic process"/>
    <property type="evidence" value="ECO:0007669"/>
    <property type="project" value="TreeGrafter"/>
</dbReference>
<evidence type="ECO:0000256" key="1">
    <source>
        <dbReference type="SAM" id="MobiDB-lite"/>
    </source>
</evidence>
<dbReference type="Gene3D" id="3.90.820.10">
    <property type="entry name" value="Structural Genomics, Unknown Function 30-nov-00 1gh9 Mol_id"/>
    <property type="match status" value="1"/>
</dbReference>
<dbReference type="Pfam" id="PF03621">
    <property type="entry name" value="MbtH"/>
    <property type="match status" value="1"/>
</dbReference>
<dbReference type="InterPro" id="IPR037407">
    <property type="entry name" value="MLP_fam"/>
</dbReference>
<keyword evidence="4" id="KW-1185">Reference proteome</keyword>
<feature type="domain" description="MbtH-like" evidence="2">
    <location>
        <begin position="23"/>
        <end position="73"/>
    </location>
</feature>
<name>A0A7H8TC97_STRCX</name>
<dbReference type="SMART" id="SM00923">
    <property type="entry name" value="MbtH"/>
    <property type="match status" value="1"/>
</dbReference>
<protein>
    <submittedName>
        <fullName evidence="3">MbtH family protein</fullName>
    </submittedName>
</protein>
<sequence>MESSSVTTADVDVDGNDVNGSGAGAGDAVEAFVVVVGDEGRHSLWWPGRPVPAGWRVASDPGSRQECLDLIEERWTGLRTRPRLAQEDPR</sequence>
<accession>A0A7H8TC97</accession>
<dbReference type="SUPFAM" id="SSF160582">
    <property type="entry name" value="MbtH-like"/>
    <property type="match status" value="1"/>
</dbReference>
<evidence type="ECO:0000313" key="3">
    <source>
        <dbReference type="EMBL" id="QKZ19590.1"/>
    </source>
</evidence>
<evidence type="ECO:0000259" key="2">
    <source>
        <dbReference type="SMART" id="SM00923"/>
    </source>
</evidence>
<reference evidence="3 4" key="1">
    <citation type="submission" date="2020-06" db="EMBL/GenBank/DDBJ databases">
        <title>Genome mining for natural products.</title>
        <authorList>
            <person name="Zhang B."/>
            <person name="Shi J."/>
            <person name="Ge H."/>
        </authorList>
    </citation>
    <scope>NUCLEOTIDE SEQUENCE [LARGE SCALE GENOMIC DNA]</scope>
    <source>
        <strain evidence="3 4">NA02069</strain>
    </source>
</reference>
<gene>
    <name evidence="3" type="ORF">HUT05_20790</name>
</gene>
<dbReference type="InterPro" id="IPR038020">
    <property type="entry name" value="MbtH-like_sf"/>
</dbReference>
<dbReference type="Proteomes" id="UP000509418">
    <property type="component" value="Chromosome"/>
</dbReference>
<dbReference type="AlphaFoldDB" id="A0A7H8TC97"/>
<evidence type="ECO:0000313" key="4">
    <source>
        <dbReference type="Proteomes" id="UP000509418"/>
    </source>
</evidence>
<dbReference type="PANTHER" id="PTHR38444:SF1">
    <property type="entry name" value="ENTEROBACTIN BIOSYNTHESIS PROTEIN YBDZ"/>
    <property type="match status" value="1"/>
</dbReference>